<keyword evidence="3" id="KW-1185">Reference proteome</keyword>
<dbReference type="Proteomes" id="UP000041254">
    <property type="component" value="Unassembled WGS sequence"/>
</dbReference>
<dbReference type="InterPro" id="IPR002110">
    <property type="entry name" value="Ankyrin_rpt"/>
</dbReference>
<dbReference type="AlphaFoldDB" id="A0A0G4FBI1"/>
<evidence type="ECO:0000256" key="1">
    <source>
        <dbReference type="PROSITE-ProRule" id="PRU00023"/>
    </source>
</evidence>
<dbReference type="SMART" id="SM00248">
    <property type="entry name" value="ANK"/>
    <property type="match status" value="4"/>
</dbReference>
<dbReference type="PhylomeDB" id="A0A0G4FBI1"/>
<dbReference type="InParanoid" id="A0A0G4FBI1"/>
<reference evidence="2 3" key="1">
    <citation type="submission" date="2014-11" db="EMBL/GenBank/DDBJ databases">
        <authorList>
            <person name="Zhu J."/>
            <person name="Qi W."/>
            <person name="Song R."/>
        </authorList>
    </citation>
    <scope>NUCLEOTIDE SEQUENCE [LARGE SCALE GENOMIC DNA]</scope>
</reference>
<protein>
    <submittedName>
        <fullName evidence="2">Uncharacterized protein</fullName>
    </submittedName>
</protein>
<dbReference type="VEuPathDB" id="CryptoDB:Vbra_8963"/>
<dbReference type="OrthoDB" id="1577640at2759"/>
<dbReference type="Gene3D" id="1.25.40.20">
    <property type="entry name" value="Ankyrin repeat-containing domain"/>
    <property type="match status" value="2"/>
</dbReference>
<sequence length="425" mass="46757">MGGLLSCFFSRKPALSLDFLDIAPTPSTPIPEDAATRKLAKGLRNGTLTLERATQLLEGGADAKFIATYRIFEEDYSLVQLESESLIQTAVEHHRTADSLDIIRLLLERGADINFKGCAFGPPVELAIIRGRYDVAQMLLDDPDLDLKAAGPLLWRVAFYPLDGSVSSAEKLRMAKRLVRMGGRAAILFDAPAYELPHRDCHHPTALHSFCAHPLADLSSQLDLMDYLIRKTGRCIVHDAEPSTDRTPLYYAARSDSTDPSALRLLLRNGASLRGGFRPPLVPLWMNFGGVEPLDTWKQTRLRAAYRDYLQHDLPMQVSIAVKTALLPARATAPLLDDVTHTIEALIGVGSPPTACIPIGERLFSDRINGLVDGYLSAAYKCIRQASSRSSSSSSREGMCWGLGDVLQEVNEAAREEGWRFGIEL</sequence>
<dbReference type="PROSITE" id="PS50088">
    <property type="entry name" value="ANK_REPEAT"/>
    <property type="match status" value="1"/>
</dbReference>
<dbReference type="InterPro" id="IPR036770">
    <property type="entry name" value="Ankyrin_rpt-contain_sf"/>
</dbReference>
<feature type="repeat" description="ANK" evidence="1">
    <location>
        <begin position="244"/>
        <end position="273"/>
    </location>
</feature>
<dbReference type="EMBL" id="CDMY01000398">
    <property type="protein sequence ID" value="CEM09987.1"/>
    <property type="molecule type" value="Genomic_DNA"/>
</dbReference>
<evidence type="ECO:0000313" key="3">
    <source>
        <dbReference type="Proteomes" id="UP000041254"/>
    </source>
</evidence>
<accession>A0A0G4FBI1</accession>
<name>A0A0G4FBI1_VITBC</name>
<proteinExistence type="predicted"/>
<dbReference type="PROSITE" id="PS50297">
    <property type="entry name" value="ANK_REP_REGION"/>
    <property type="match status" value="1"/>
</dbReference>
<dbReference type="SUPFAM" id="SSF48403">
    <property type="entry name" value="Ankyrin repeat"/>
    <property type="match status" value="1"/>
</dbReference>
<gene>
    <name evidence="2" type="ORF">Vbra_8963</name>
</gene>
<evidence type="ECO:0000313" key="2">
    <source>
        <dbReference type="EMBL" id="CEM09987.1"/>
    </source>
</evidence>
<organism evidence="2 3">
    <name type="scientific">Vitrella brassicaformis (strain CCMP3155)</name>
    <dbReference type="NCBI Taxonomy" id="1169540"/>
    <lineage>
        <taxon>Eukaryota</taxon>
        <taxon>Sar</taxon>
        <taxon>Alveolata</taxon>
        <taxon>Colpodellida</taxon>
        <taxon>Vitrellaceae</taxon>
        <taxon>Vitrella</taxon>
    </lineage>
</organism>
<keyword evidence="1" id="KW-0040">ANK repeat</keyword>